<accession>A0A401GXD4</accession>
<dbReference type="RefSeq" id="XP_027617347.1">
    <property type="nucleotide sequence ID" value="XM_027761546.1"/>
</dbReference>
<sequence length="419" mass="47984">MPEVDVLHALAHLVQKEQRHYARTHLQKALTGHLQLFPRTFATGTKSKNWITCTTNRLGYKTDLEPVPEAYEPNHYDASRSKNQPWEYLVKPLEKGEVIVKPRGKELFFACGYHGVRMNLGLEASMLRVRTKSLSEILGINVPGPNVNKTKADKLRSFLIANHFIVQGSQKTASKRTINIFAAIICEDVSFILLWDLIWGPGHGPDWIDETSAAMQQEYLDHVTGTPNLDNFLDFNYKSHRNYMATYVYVYRKQDWYVSTDLYNKLYRTGMLDHKHIIGEPYQYDPAKLATQGERKLLPVFMYKQGKFKVYSIIRAQPPEDWAFQGGPGVLADDARHAGYRTTLGPAQFRNQVQNMRDPKQHDRPGRRSKHNTGKPGRPGKNPRITDVCKQATVGLDFERGLSSSLRRSVKKMNLREGI</sequence>
<dbReference type="GeneID" id="38783351"/>
<dbReference type="InParanoid" id="A0A401GXD4"/>
<feature type="region of interest" description="Disordered" evidence="1">
    <location>
        <begin position="350"/>
        <end position="386"/>
    </location>
</feature>
<evidence type="ECO:0000256" key="1">
    <source>
        <dbReference type="SAM" id="MobiDB-lite"/>
    </source>
</evidence>
<keyword evidence="3" id="KW-1185">Reference proteome</keyword>
<evidence type="ECO:0000313" key="2">
    <source>
        <dbReference type="EMBL" id="GBE86434.1"/>
    </source>
</evidence>
<comment type="caution">
    <text evidence="2">The sequence shown here is derived from an EMBL/GenBank/DDBJ whole genome shotgun (WGS) entry which is preliminary data.</text>
</comment>
<dbReference type="Proteomes" id="UP000287166">
    <property type="component" value="Unassembled WGS sequence"/>
</dbReference>
<evidence type="ECO:0000313" key="3">
    <source>
        <dbReference type="Proteomes" id="UP000287166"/>
    </source>
</evidence>
<proteinExistence type="predicted"/>
<protein>
    <submittedName>
        <fullName evidence="2">Uncharacterized protein</fullName>
    </submittedName>
</protein>
<reference evidence="2 3" key="1">
    <citation type="journal article" date="2018" name="Sci. Rep.">
        <title>Genome sequence of the cauliflower mushroom Sparassis crispa (Hanabiratake) and its association with beneficial usage.</title>
        <authorList>
            <person name="Kiyama R."/>
            <person name="Furutani Y."/>
            <person name="Kawaguchi K."/>
            <person name="Nakanishi T."/>
        </authorList>
    </citation>
    <scope>NUCLEOTIDE SEQUENCE [LARGE SCALE GENOMIC DNA]</scope>
</reference>
<gene>
    <name evidence="2" type="ORF">SCP_0903130</name>
</gene>
<dbReference type="EMBL" id="BFAD01000009">
    <property type="protein sequence ID" value="GBE86434.1"/>
    <property type="molecule type" value="Genomic_DNA"/>
</dbReference>
<dbReference type="OrthoDB" id="3263739at2759"/>
<feature type="compositionally biased region" description="Basic and acidic residues" evidence="1">
    <location>
        <begin position="357"/>
        <end position="366"/>
    </location>
</feature>
<organism evidence="2 3">
    <name type="scientific">Sparassis crispa</name>
    <dbReference type="NCBI Taxonomy" id="139825"/>
    <lineage>
        <taxon>Eukaryota</taxon>
        <taxon>Fungi</taxon>
        <taxon>Dikarya</taxon>
        <taxon>Basidiomycota</taxon>
        <taxon>Agaricomycotina</taxon>
        <taxon>Agaricomycetes</taxon>
        <taxon>Polyporales</taxon>
        <taxon>Sparassidaceae</taxon>
        <taxon>Sparassis</taxon>
    </lineage>
</organism>
<name>A0A401GXD4_9APHY</name>
<dbReference type="AlphaFoldDB" id="A0A401GXD4"/>